<dbReference type="Proteomes" id="UP000823674">
    <property type="component" value="Chromosome A07"/>
</dbReference>
<comment type="caution">
    <text evidence="1">The sequence shown here is derived from an EMBL/GenBank/DDBJ whole genome shotgun (WGS) entry which is preliminary data.</text>
</comment>
<evidence type="ECO:0000313" key="2">
    <source>
        <dbReference type="Proteomes" id="UP000823674"/>
    </source>
</evidence>
<accession>A0ABQ7KZT6</accession>
<gene>
    <name evidence="1" type="primary">A07g505290.1_BraROA</name>
    <name evidence="1" type="ORF">IGI04_026867</name>
</gene>
<dbReference type="Gene3D" id="2.40.50.140">
    <property type="entry name" value="Nucleic acid-binding proteins"/>
    <property type="match status" value="1"/>
</dbReference>
<evidence type="ECO:0000313" key="1">
    <source>
        <dbReference type="EMBL" id="KAG5379025.1"/>
    </source>
</evidence>
<sequence length="193" mass="22393">MEGRVPISTSDKMYQRFEEGKIYHIRYFNLLPNNQRYSLTVQPYIINISETTIITQIEKNIPPIPSYIFRPQRYPQLINLASATNFLPDHHWIAFTQIENGTSNYLGQRGGKFQGAKSHIYQKKQIIIITSIFHDYMKGNYHSQPHLDRAFTSTPTLISYNAFKRGINCYTKLEAITPHGMNNKTSNNTGQLF</sequence>
<dbReference type="InterPro" id="IPR012340">
    <property type="entry name" value="NA-bd_OB-fold"/>
</dbReference>
<proteinExistence type="predicted"/>
<dbReference type="EMBL" id="JADBGQ010000009">
    <property type="protein sequence ID" value="KAG5379025.1"/>
    <property type="molecule type" value="Genomic_DNA"/>
</dbReference>
<reference evidence="1 2" key="1">
    <citation type="submission" date="2021-03" db="EMBL/GenBank/DDBJ databases">
        <authorList>
            <person name="King G.J."/>
            <person name="Bancroft I."/>
            <person name="Baten A."/>
            <person name="Bloomfield J."/>
            <person name="Borpatragohain P."/>
            <person name="He Z."/>
            <person name="Irish N."/>
            <person name="Irwin J."/>
            <person name="Liu K."/>
            <person name="Mauleon R.P."/>
            <person name="Moore J."/>
            <person name="Morris R."/>
            <person name="Ostergaard L."/>
            <person name="Wang B."/>
            <person name="Wells R."/>
        </authorList>
    </citation>
    <scope>NUCLEOTIDE SEQUENCE [LARGE SCALE GENOMIC DNA]</scope>
    <source>
        <strain evidence="1">R-o-18</strain>
        <tissue evidence="1">Leaf</tissue>
    </source>
</reference>
<protein>
    <submittedName>
        <fullName evidence="1">Uncharacterized protein</fullName>
    </submittedName>
</protein>
<keyword evidence="2" id="KW-1185">Reference proteome</keyword>
<name>A0ABQ7KZT6_BRACM</name>
<organism evidence="1 2">
    <name type="scientific">Brassica rapa subsp. trilocularis</name>
    <dbReference type="NCBI Taxonomy" id="1813537"/>
    <lineage>
        <taxon>Eukaryota</taxon>
        <taxon>Viridiplantae</taxon>
        <taxon>Streptophyta</taxon>
        <taxon>Embryophyta</taxon>
        <taxon>Tracheophyta</taxon>
        <taxon>Spermatophyta</taxon>
        <taxon>Magnoliopsida</taxon>
        <taxon>eudicotyledons</taxon>
        <taxon>Gunneridae</taxon>
        <taxon>Pentapetalae</taxon>
        <taxon>rosids</taxon>
        <taxon>malvids</taxon>
        <taxon>Brassicales</taxon>
        <taxon>Brassicaceae</taxon>
        <taxon>Brassiceae</taxon>
        <taxon>Brassica</taxon>
    </lineage>
</organism>